<dbReference type="AlphaFoldDB" id="A0A2V2ZXM9"/>
<evidence type="ECO:0000313" key="1">
    <source>
        <dbReference type="EMBL" id="PWW28440.1"/>
    </source>
</evidence>
<comment type="caution">
    <text evidence="1">The sequence shown here is derived from an EMBL/GenBank/DDBJ whole genome shotgun (WGS) entry which is preliminary data.</text>
</comment>
<dbReference type="EMBL" id="QGTW01000006">
    <property type="protein sequence ID" value="PWW28440.1"/>
    <property type="molecule type" value="Genomic_DNA"/>
</dbReference>
<accession>A0A2V2ZXM9</accession>
<organism evidence="1 2">
    <name type="scientific">Cytobacillus oceanisediminis</name>
    <dbReference type="NCBI Taxonomy" id="665099"/>
    <lineage>
        <taxon>Bacteria</taxon>
        <taxon>Bacillati</taxon>
        <taxon>Bacillota</taxon>
        <taxon>Bacilli</taxon>
        <taxon>Bacillales</taxon>
        <taxon>Bacillaceae</taxon>
        <taxon>Cytobacillus</taxon>
    </lineage>
</organism>
<name>A0A2V2ZXM9_9BACI</name>
<proteinExistence type="predicted"/>
<evidence type="ECO:0000313" key="2">
    <source>
        <dbReference type="Proteomes" id="UP000247150"/>
    </source>
</evidence>
<gene>
    <name evidence="1" type="ORF">DFO73_106256</name>
</gene>
<reference evidence="1 2" key="1">
    <citation type="submission" date="2018-05" db="EMBL/GenBank/DDBJ databases">
        <title>Freshwater and sediment microbial communities from various areas in North America, analyzing microbe dynamics in response to fracking.</title>
        <authorList>
            <person name="Lamendella R."/>
        </authorList>
    </citation>
    <scope>NUCLEOTIDE SEQUENCE [LARGE SCALE GENOMIC DNA]</scope>
    <source>
        <strain evidence="1 2">15_TX</strain>
    </source>
</reference>
<protein>
    <submittedName>
        <fullName evidence="1">Uncharacterized protein</fullName>
    </submittedName>
</protein>
<sequence length="35" mass="4123">MVVKRIIKAFILKNGVTIVKRYIVPAVKRKLKSRR</sequence>
<dbReference type="Proteomes" id="UP000247150">
    <property type="component" value="Unassembled WGS sequence"/>
</dbReference>